<proteinExistence type="inferred from homology"/>
<dbReference type="GO" id="GO:0006412">
    <property type="term" value="P:translation"/>
    <property type="evidence" value="ECO:0007669"/>
    <property type="project" value="InterPro"/>
</dbReference>
<dbReference type="AlphaFoldDB" id="A0AAJ5YZM9"/>
<dbReference type="GO" id="GO:1990904">
    <property type="term" value="C:ribonucleoprotein complex"/>
    <property type="evidence" value="ECO:0007669"/>
    <property type="project" value="UniProtKB-KW"/>
</dbReference>
<keyword evidence="2" id="KW-0689">Ribosomal protein</keyword>
<evidence type="ECO:0000256" key="1">
    <source>
        <dbReference type="ARBA" id="ARBA00006640"/>
    </source>
</evidence>
<feature type="region of interest" description="Disordered" evidence="4">
    <location>
        <begin position="1"/>
        <end position="37"/>
    </location>
</feature>
<dbReference type="GO" id="GO:0005840">
    <property type="term" value="C:ribosome"/>
    <property type="evidence" value="ECO:0007669"/>
    <property type="project" value="UniProtKB-KW"/>
</dbReference>
<keyword evidence="6" id="KW-1185">Reference proteome</keyword>
<dbReference type="InterPro" id="IPR001911">
    <property type="entry name" value="Ribosomal_bS21"/>
</dbReference>
<dbReference type="Proteomes" id="UP001217582">
    <property type="component" value="Chromosome 4"/>
</dbReference>
<dbReference type="GO" id="GO:0003735">
    <property type="term" value="F:structural constituent of ribosome"/>
    <property type="evidence" value="ECO:0007669"/>
    <property type="project" value="InterPro"/>
</dbReference>
<dbReference type="EMBL" id="CP119919">
    <property type="protein sequence ID" value="WFD16185.1"/>
    <property type="molecule type" value="Genomic_DNA"/>
</dbReference>
<comment type="similarity">
    <text evidence="1">Belongs to the bacterial ribosomal protein bS21 family.</text>
</comment>
<reference evidence="5 6" key="1">
    <citation type="submission" date="2023-03" db="EMBL/GenBank/DDBJ databases">
        <title>Mating type loci evolution in Malassezia.</title>
        <authorList>
            <person name="Coelho M.A."/>
        </authorList>
    </citation>
    <scope>NUCLEOTIDE SEQUENCE [LARGE SCALE GENOMIC DNA]</scope>
    <source>
        <strain evidence="5 6">CBS 13387</strain>
    </source>
</reference>
<feature type="compositionally biased region" description="Basic and acidic residues" evidence="4">
    <location>
        <begin position="20"/>
        <end position="37"/>
    </location>
</feature>
<evidence type="ECO:0000256" key="4">
    <source>
        <dbReference type="SAM" id="MobiDB-lite"/>
    </source>
</evidence>
<sequence>MLSSSAHRMNDSSSSNTVPFEEKPSSEQRGDKNSDASRADLWNQMLNTIIIDSPEKTSFKVDGTAVPQSRFGDSFPSNMNKRTGPQPLSGMLDQLDAEFRDRPTFGLPAPSTPTTGRSVAMSTSLNHTSAVLYRQLSRILSRNNVRRELKLNERYEKPNQMRRRKRSERHRRRFADMVRKKVQLPSEPLPEDTTPAMWQRVAQLVAGTVATGSFAYFVLLGDFGEGDHCFVPIRQALNVDAPAWRANDA</sequence>
<organism evidence="5 6">
    <name type="scientific">Malassezia arunalokei</name>
    <dbReference type="NCBI Taxonomy" id="1514897"/>
    <lineage>
        <taxon>Eukaryota</taxon>
        <taxon>Fungi</taxon>
        <taxon>Dikarya</taxon>
        <taxon>Basidiomycota</taxon>
        <taxon>Ustilaginomycotina</taxon>
        <taxon>Malasseziomycetes</taxon>
        <taxon>Malasseziales</taxon>
        <taxon>Malasseziaceae</taxon>
        <taxon>Malassezia</taxon>
    </lineage>
</organism>
<protein>
    <submittedName>
        <fullName evidence="5">Uncharacterized protein</fullName>
    </submittedName>
</protein>
<name>A0AAJ5YZM9_9BASI</name>
<accession>A0AAJ5YZM9</accession>
<evidence type="ECO:0000256" key="2">
    <source>
        <dbReference type="ARBA" id="ARBA00022980"/>
    </source>
</evidence>
<feature type="compositionally biased region" description="Polar residues" evidence="4">
    <location>
        <begin position="1"/>
        <end position="18"/>
    </location>
</feature>
<evidence type="ECO:0000256" key="3">
    <source>
        <dbReference type="ARBA" id="ARBA00023274"/>
    </source>
</evidence>
<gene>
    <name evidence="5" type="ORF">MARU1_002221</name>
</gene>
<keyword evidence="3" id="KW-0687">Ribonucleoprotein</keyword>
<dbReference type="Pfam" id="PF01165">
    <property type="entry name" value="Ribosomal_S21"/>
    <property type="match status" value="1"/>
</dbReference>
<evidence type="ECO:0000313" key="5">
    <source>
        <dbReference type="EMBL" id="WFD16185.1"/>
    </source>
</evidence>
<evidence type="ECO:0000313" key="6">
    <source>
        <dbReference type="Proteomes" id="UP001217582"/>
    </source>
</evidence>